<evidence type="ECO:0000313" key="2">
    <source>
        <dbReference type="EMBL" id="MBF4177703.1"/>
    </source>
</evidence>
<comment type="caution">
    <text evidence="2">The sequence shown here is derived from an EMBL/GenBank/DDBJ whole genome shotgun (WGS) entry which is preliminary data.</text>
</comment>
<evidence type="ECO:0000313" key="4">
    <source>
        <dbReference type="Proteomes" id="UP000323910"/>
    </source>
</evidence>
<evidence type="ECO:0000313" key="5">
    <source>
        <dbReference type="Proteomes" id="UP000628560"/>
    </source>
</evidence>
<dbReference type="Pfam" id="PF11604">
    <property type="entry name" value="CusF_Ec"/>
    <property type="match status" value="1"/>
</dbReference>
<organism evidence="2 5">
    <name type="scientific">Lelliottia nimipressuralis</name>
    <dbReference type="NCBI Taxonomy" id="69220"/>
    <lineage>
        <taxon>Bacteria</taxon>
        <taxon>Pseudomonadati</taxon>
        <taxon>Pseudomonadota</taxon>
        <taxon>Gammaproteobacteria</taxon>
        <taxon>Enterobacterales</taxon>
        <taxon>Enterobacteriaceae</taxon>
        <taxon>Lelliottia</taxon>
    </lineage>
</organism>
<dbReference type="InterPro" id="IPR021647">
    <property type="entry name" value="CusF_Ec"/>
</dbReference>
<accession>A0ABD4K995</accession>
<gene>
    <name evidence="3" type="ORF">FZO59_09350</name>
    <name evidence="2" type="ORF">ISP11_07480</name>
</gene>
<dbReference type="EMBL" id="JADIXP010000004">
    <property type="protein sequence ID" value="MBF4177703.1"/>
    <property type="molecule type" value="Genomic_DNA"/>
</dbReference>
<dbReference type="EMBL" id="VTFR01000004">
    <property type="protein sequence ID" value="TYT33435.1"/>
    <property type="molecule type" value="Genomic_DNA"/>
</dbReference>
<dbReference type="Gene3D" id="2.40.50.320">
    <property type="entry name" value="Copper binding periplasmic protein CusF"/>
    <property type="match status" value="1"/>
</dbReference>
<evidence type="ECO:0000313" key="3">
    <source>
        <dbReference type="EMBL" id="TYT33435.1"/>
    </source>
</evidence>
<reference evidence="2 5" key="2">
    <citation type="submission" date="2020-11" db="EMBL/GenBank/DDBJ databases">
        <title>Identification of Lelliottia nimipressuralis from Wound Infection by Whole Genome-Based Bacterial Identification.</title>
        <authorList>
            <person name="Navarathna D.H."/>
            <person name="Choi H."/>
            <person name="Jinadatha C."/>
            <person name="Chatterjee P."/>
            <person name="Hwang M."/>
        </authorList>
    </citation>
    <scope>NUCLEOTIDE SEQUENCE [LARGE SCALE GENOMIC DNA]</scope>
    <source>
        <strain evidence="2 5">DN2020</strain>
    </source>
</reference>
<dbReference type="RefSeq" id="WP_100777239.1">
    <property type="nucleotide sequence ID" value="NZ_JADIXP010000004.1"/>
</dbReference>
<name>A0ABD4K995_9ENTR</name>
<reference evidence="3 4" key="1">
    <citation type="submission" date="2019-08" db="EMBL/GenBank/DDBJ databases">
        <title>The draft genome of Lelliottia nimipressuralis strain CICC 24156.</title>
        <authorList>
            <person name="Wu W."/>
            <person name="Feng Y."/>
            <person name="Zong Z."/>
        </authorList>
    </citation>
    <scope>NUCLEOTIDE SEQUENCE [LARGE SCALE GENOMIC DNA]</scope>
    <source>
        <strain evidence="3 4">CICC 24156</strain>
    </source>
</reference>
<proteinExistence type="predicted"/>
<protein>
    <submittedName>
        <fullName evidence="2">Copper-binding protein</fullName>
    </submittedName>
</protein>
<feature type="chain" id="PRO_5044725444" evidence="1">
    <location>
        <begin position="24"/>
        <end position="103"/>
    </location>
</feature>
<keyword evidence="1" id="KW-0732">Signal</keyword>
<feature type="signal peptide" evidence="1">
    <location>
        <begin position="1"/>
        <end position="23"/>
    </location>
</feature>
<keyword evidence="4" id="KW-1185">Reference proteome</keyword>
<dbReference type="AlphaFoldDB" id="A0ABD4K995"/>
<sequence length="103" mass="11139">MRAIFVSALTGVLFSLISLSVQATDPSPAAQHWQGQGVVQQIAPPQIILQHQAIPELQWPAMTMPFVLAKSVDTASLKSGDRVTFTLERAGDGFQIISLTPLR</sequence>
<dbReference type="Proteomes" id="UP000628560">
    <property type="component" value="Unassembled WGS sequence"/>
</dbReference>
<dbReference type="InterPro" id="IPR042230">
    <property type="entry name" value="CusF_sf"/>
</dbReference>
<dbReference type="Proteomes" id="UP000323910">
    <property type="component" value="Unassembled WGS sequence"/>
</dbReference>
<evidence type="ECO:0000256" key="1">
    <source>
        <dbReference type="SAM" id="SignalP"/>
    </source>
</evidence>